<feature type="transmembrane region" description="Helical" evidence="1">
    <location>
        <begin position="36"/>
        <end position="57"/>
    </location>
</feature>
<dbReference type="PANTHER" id="PTHR12277">
    <property type="entry name" value="ALPHA/BETA HYDROLASE DOMAIN-CONTAINING PROTEIN"/>
    <property type="match status" value="1"/>
</dbReference>
<evidence type="ECO:0000313" key="4">
    <source>
        <dbReference type="Proteomes" id="UP001314205"/>
    </source>
</evidence>
<dbReference type="Proteomes" id="UP001314205">
    <property type="component" value="Unassembled WGS sequence"/>
</dbReference>
<dbReference type="AlphaFoldDB" id="A0AAV1L2L7"/>
<feature type="transmembrane region" description="Helical" evidence="1">
    <location>
        <begin position="12"/>
        <end position="30"/>
    </location>
</feature>
<protein>
    <recommendedName>
        <fullName evidence="2">Serine aminopeptidase S33 domain-containing protein</fullName>
    </recommendedName>
</protein>
<reference evidence="3 4" key="1">
    <citation type="submission" date="2023-11" db="EMBL/GenBank/DDBJ databases">
        <authorList>
            <person name="Hedman E."/>
            <person name="Englund M."/>
            <person name="Stromberg M."/>
            <person name="Nyberg Akerstrom W."/>
            <person name="Nylinder S."/>
            <person name="Jareborg N."/>
            <person name="Kallberg Y."/>
            <person name="Kronander E."/>
        </authorList>
    </citation>
    <scope>NUCLEOTIDE SEQUENCE [LARGE SCALE GENOMIC DNA]</scope>
</reference>
<keyword evidence="1" id="KW-0472">Membrane</keyword>
<dbReference type="SUPFAM" id="SSF53474">
    <property type="entry name" value="alpha/beta-Hydrolases"/>
    <property type="match status" value="1"/>
</dbReference>
<organism evidence="3 4">
    <name type="scientific">Parnassius mnemosyne</name>
    <name type="common">clouded apollo</name>
    <dbReference type="NCBI Taxonomy" id="213953"/>
    <lineage>
        <taxon>Eukaryota</taxon>
        <taxon>Metazoa</taxon>
        <taxon>Ecdysozoa</taxon>
        <taxon>Arthropoda</taxon>
        <taxon>Hexapoda</taxon>
        <taxon>Insecta</taxon>
        <taxon>Pterygota</taxon>
        <taxon>Neoptera</taxon>
        <taxon>Endopterygota</taxon>
        <taxon>Lepidoptera</taxon>
        <taxon>Glossata</taxon>
        <taxon>Ditrysia</taxon>
        <taxon>Papilionoidea</taxon>
        <taxon>Papilionidae</taxon>
        <taxon>Parnassiinae</taxon>
        <taxon>Parnassini</taxon>
        <taxon>Parnassius</taxon>
        <taxon>Driopa</taxon>
    </lineage>
</organism>
<dbReference type="EMBL" id="CAVLGL010000082">
    <property type="protein sequence ID" value="CAK1588277.1"/>
    <property type="molecule type" value="Genomic_DNA"/>
</dbReference>
<dbReference type="InterPro" id="IPR029058">
    <property type="entry name" value="AB_hydrolase_fold"/>
</dbReference>
<feature type="domain" description="Serine aminopeptidase S33" evidence="2">
    <location>
        <begin position="107"/>
        <end position="237"/>
    </location>
</feature>
<dbReference type="GO" id="GO:0016020">
    <property type="term" value="C:membrane"/>
    <property type="evidence" value="ECO:0007669"/>
    <property type="project" value="TreeGrafter"/>
</dbReference>
<name>A0AAV1L2L7_9NEOP</name>
<sequence>MYHILRVILYRLWVVSTLTLFTSVVVFWWYGFFIAFTVFTLGITGILYGAQDLLLYYPNDPPDSRVFVLQPSNYKLPYESIKIKNKDGFKIHMFLIKQTTNIKHIPTMIFFHGNAGNMGQRLSNVSGFYHKLNINILMVEYRGYGLSEGSPSEHGLYNDAQTALDYILQRSDIDRSKIVIFGRSLGGAIAIDLASRLENRNKIWAVIVENTFTSIPDMAQIILKWKCLTWLPQICHKNKYMSLKKIGQVLTPTLIICGSEDMLVPPGMAKELYMRCGAIYKQIAVIPGGGHDDTWTCRDYYSSIQQFLLNVQPLPVDLNRFSDTTNKTPSIGHTIVLTV</sequence>
<keyword evidence="1" id="KW-1133">Transmembrane helix</keyword>
<evidence type="ECO:0000259" key="2">
    <source>
        <dbReference type="Pfam" id="PF12146"/>
    </source>
</evidence>
<gene>
    <name evidence="3" type="ORF">PARMNEM_LOCUS8935</name>
</gene>
<keyword evidence="4" id="KW-1185">Reference proteome</keyword>
<comment type="caution">
    <text evidence="3">The sequence shown here is derived from an EMBL/GenBank/DDBJ whole genome shotgun (WGS) entry which is preliminary data.</text>
</comment>
<accession>A0AAV1L2L7</accession>
<keyword evidence="1" id="KW-0812">Transmembrane</keyword>
<evidence type="ECO:0000313" key="3">
    <source>
        <dbReference type="EMBL" id="CAK1588277.1"/>
    </source>
</evidence>
<dbReference type="Gene3D" id="3.40.50.1820">
    <property type="entry name" value="alpha/beta hydrolase"/>
    <property type="match status" value="1"/>
</dbReference>
<evidence type="ECO:0000256" key="1">
    <source>
        <dbReference type="SAM" id="Phobius"/>
    </source>
</evidence>
<dbReference type="Pfam" id="PF12146">
    <property type="entry name" value="Hydrolase_4"/>
    <property type="match status" value="1"/>
</dbReference>
<dbReference type="InterPro" id="IPR022742">
    <property type="entry name" value="Hydrolase_4"/>
</dbReference>
<dbReference type="PANTHER" id="PTHR12277:SF81">
    <property type="entry name" value="PROTEIN ABHD13"/>
    <property type="match status" value="1"/>
</dbReference>
<dbReference type="GO" id="GO:0008474">
    <property type="term" value="F:palmitoyl-(protein) hydrolase activity"/>
    <property type="evidence" value="ECO:0007669"/>
    <property type="project" value="TreeGrafter"/>
</dbReference>
<proteinExistence type="predicted"/>